<organism evidence="6 7">
    <name type="scientific">Actinoplanes palleronii</name>
    <dbReference type="NCBI Taxonomy" id="113570"/>
    <lineage>
        <taxon>Bacteria</taxon>
        <taxon>Bacillati</taxon>
        <taxon>Actinomycetota</taxon>
        <taxon>Actinomycetes</taxon>
        <taxon>Micromonosporales</taxon>
        <taxon>Micromonosporaceae</taxon>
        <taxon>Actinoplanes</taxon>
    </lineage>
</organism>
<evidence type="ECO:0000259" key="5">
    <source>
        <dbReference type="PROSITE" id="PS50931"/>
    </source>
</evidence>
<gene>
    <name evidence="6" type="ORF">Apa02nite_082340</name>
</gene>
<dbReference type="Pfam" id="PF00126">
    <property type="entry name" value="HTH_1"/>
    <property type="match status" value="1"/>
</dbReference>
<proteinExistence type="inferred from homology"/>
<evidence type="ECO:0000256" key="4">
    <source>
        <dbReference type="ARBA" id="ARBA00023163"/>
    </source>
</evidence>
<evidence type="ECO:0000256" key="1">
    <source>
        <dbReference type="ARBA" id="ARBA00009437"/>
    </source>
</evidence>
<feature type="domain" description="HTH lysR-type" evidence="5">
    <location>
        <begin position="1"/>
        <end position="58"/>
    </location>
</feature>
<comment type="similarity">
    <text evidence="1">Belongs to the LysR transcriptional regulatory family.</text>
</comment>
<evidence type="ECO:0000313" key="6">
    <source>
        <dbReference type="EMBL" id="GIE72126.1"/>
    </source>
</evidence>
<dbReference type="InterPro" id="IPR005119">
    <property type="entry name" value="LysR_subst-bd"/>
</dbReference>
<dbReference type="PROSITE" id="PS50931">
    <property type="entry name" value="HTH_LYSR"/>
    <property type="match status" value="1"/>
</dbReference>
<dbReference type="EMBL" id="BOMS01000137">
    <property type="protein sequence ID" value="GIE72126.1"/>
    <property type="molecule type" value="Genomic_DNA"/>
</dbReference>
<evidence type="ECO:0000313" key="7">
    <source>
        <dbReference type="Proteomes" id="UP000624709"/>
    </source>
</evidence>
<protein>
    <submittedName>
        <fullName evidence="6">LysR family transcriptional regulator</fullName>
    </submittedName>
</protein>
<dbReference type="RefSeq" id="WP_203829872.1">
    <property type="nucleotide sequence ID" value="NZ_BAAATY010000047.1"/>
</dbReference>
<evidence type="ECO:0000256" key="2">
    <source>
        <dbReference type="ARBA" id="ARBA00023015"/>
    </source>
</evidence>
<dbReference type="Proteomes" id="UP000624709">
    <property type="component" value="Unassembled WGS sequence"/>
</dbReference>
<reference evidence="6 7" key="1">
    <citation type="submission" date="2021-01" db="EMBL/GenBank/DDBJ databases">
        <title>Whole genome shotgun sequence of Actinoplanes palleronii NBRC 14916.</title>
        <authorList>
            <person name="Komaki H."/>
            <person name="Tamura T."/>
        </authorList>
    </citation>
    <scope>NUCLEOTIDE SEQUENCE [LARGE SCALE GENOMIC DNA]</scope>
    <source>
        <strain evidence="6 7">NBRC 14916</strain>
    </source>
</reference>
<dbReference type="PANTHER" id="PTHR30346:SF28">
    <property type="entry name" value="HTH-TYPE TRANSCRIPTIONAL REGULATOR CYNR"/>
    <property type="match status" value="1"/>
</dbReference>
<dbReference type="PANTHER" id="PTHR30346">
    <property type="entry name" value="TRANSCRIPTIONAL DUAL REGULATOR HCAR-RELATED"/>
    <property type="match status" value="1"/>
</dbReference>
<dbReference type="Pfam" id="PF03466">
    <property type="entry name" value="LysR_substrate"/>
    <property type="match status" value="1"/>
</dbReference>
<dbReference type="Gene3D" id="1.10.10.10">
    <property type="entry name" value="Winged helix-like DNA-binding domain superfamily/Winged helix DNA-binding domain"/>
    <property type="match status" value="1"/>
</dbReference>
<dbReference type="CDD" id="cd08414">
    <property type="entry name" value="PBP2_LTTR_aromatics_like"/>
    <property type="match status" value="1"/>
</dbReference>
<dbReference type="InterPro" id="IPR036390">
    <property type="entry name" value="WH_DNA-bd_sf"/>
</dbReference>
<keyword evidence="3" id="KW-0238">DNA-binding</keyword>
<dbReference type="InterPro" id="IPR036388">
    <property type="entry name" value="WH-like_DNA-bd_sf"/>
</dbReference>
<accession>A0ABQ4BN71</accession>
<dbReference type="SUPFAM" id="SSF53850">
    <property type="entry name" value="Periplasmic binding protein-like II"/>
    <property type="match status" value="1"/>
</dbReference>
<comment type="caution">
    <text evidence="6">The sequence shown here is derived from an EMBL/GenBank/DDBJ whole genome shotgun (WGS) entry which is preliminary data.</text>
</comment>
<evidence type="ECO:0000256" key="3">
    <source>
        <dbReference type="ARBA" id="ARBA00023125"/>
    </source>
</evidence>
<dbReference type="InterPro" id="IPR000847">
    <property type="entry name" value="LysR_HTH_N"/>
</dbReference>
<sequence>MELREFRVFLAVAEEGSVSAAARRLRVSQPAVSQTIAALEQQTGLDLLVRRSTGVGLTDAGTVLAAEARAVLARYEQALTAVGQFATTGDTELRIGVPLEFPPLLLPDAVAALASTHPRTRVAVRHLSSATQLDALRAGDLDLGLLRSRPADRDLDAMVVVEEKLGVLLAATAERPDPDSVRLESLAGLSWVGFPRADSPVWFDEIAAVLRSHGLNPGSPAAPGQSLIAEVKFAAVSAGQAFTFAPEKWTQPLPPSVAWTALTGAPLVRRTWAVWLADSRRRDLAALVSHLDQG</sequence>
<keyword evidence="4" id="KW-0804">Transcription</keyword>
<dbReference type="PRINTS" id="PR00039">
    <property type="entry name" value="HTHLYSR"/>
</dbReference>
<keyword evidence="2" id="KW-0805">Transcription regulation</keyword>
<dbReference type="SUPFAM" id="SSF46785">
    <property type="entry name" value="Winged helix' DNA-binding domain"/>
    <property type="match status" value="1"/>
</dbReference>
<dbReference type="Gene3D" id="3.40.190.10">
    <property type="entry name" value="Periplasmic binding protein-like II"/>
    <property type="match status" value="2"/>
</dbReference>
<keyword evidence="7" id="KW-1185">Reference proteome</keyword>
<name>A0ABQ4BN71_9ACTN</name>